<sequence length="386" mass="40525">MHRFGQISVLSLLFCLRIGQVKGHLAMVSMVGETNGLKGTAFGELEGTPRNGTARFPFQADSGVVRQGEIESGYASVCGRTLMGPIDMTKAFEKAEREGLPDLAPGGRIVIKAHQINADGGGPYSCAVDLGATGNNFQPIDIEVNIPGANGRSDARSIDLPLVAKMPDGAKCTGGVDGFTCLVRCLNGAKAGPFGGCLAFTQKSGPPANSKPLPKDADLFSEVLAQLREAAKNEPVKVMPIAKKIMPQNLSPERRRRSLPSELSKRQQNAPQLLVWPTASRVTPTTQGNGTPAVTTFGTNLNVANGFNGPGVSDNNGGNGHGPNQPPQAAAPKTKLRRTLNFKRQTVAPPSSYVATIKPTTEGILFEGATGPLGQADVPQNVRKDA</sequence>
<accession>A0A9Q3DG33</accession>
<keyword evidence="2" id="KW-0732">Signal</keyword>
<dbReference type="InterPro" id="IPR021476">
    <property type="entry name" value="Egh16-like"/>
</dbReference>
<feature type="chain" id="PRO_5040506399" evidence="2">
    <location>
        <begin position="24"/>
        <end position="386"/>
    </location>
</feature>
<protein>
    <submittedName>
        <fullName evidence="3">Uncharacterized protein</fullName>
    </submittedName>
</protein>
<feature type="region of interest" description="Disordered" evidence="1">
    <location>
        <begin position="307"/>
        <end position="333"/>
    </location>
</feature>
<dbReference type="PANTHER" id="PTHR34618:SF1">
    <property type="entry name" value="SECRETED PROTEIN"/>
    <property type="match status" value="1"/>
</dbReference>
<organism evidence="3 4">
    <name type="scientific">Austropuccinia psidii MF-1</name>
    <dbReference type="NCBI Taxonomy" id="1389203"/>
    <lineage>
        <taxon>Eukaryota</taxon>
        <taxon>Fungi</taxon>
        <taxon>Dikarya</taxon>
        <taxon>Basidiomycota</taxon>
        <taxon>Pucciniomycotina</taxon>
        <taxon>Pucciniomycetes</taxon>
        <taxon>Pucciniales</taxon>
        <taxon>Sphaerophragmiaceae</taxon>
        <taxon>Austropuccinia</taxon>
    </lineage>
</organism>
<keyword evidence="4" id="KW-1185">Reference proteome</keyword>
<evidence type="ECO:0000256" key="2">
    <source>
        <dbReference type="SAM" id="SignalP"/>
    </source>
</evidence>
<comment type="caution">
    <text evidence="3">The sequence shown here is derived from an EMBL/GenBank/DDBJ whole genome shotgun (WGS) entry which is preliminary data.</text>
</comment>
<name>A0A9Q3DG33_9BASI</name>
<dbReference type="EMBL" id="AVOT02015470">
    <property type="protein sequence ID" value="MBW0499806.1"/>
    <property type="molecule type" value="Genomic_DNA"/>
</dbReference>
<reference evidence="3" key="1">
    <citation type="submission" date="2021-03" db="EMBL/GenBank/DDBJ databases">
        <title>Draft genome sequence of rust myrtle Austropuccinia psidii MF-1, a brazilian biotype.</title>
        <authorList>
            <person name="Quecine M.C."/>
            <person name="Pachon D.M.R."/>
            <person name="Bonatelli M.L."/>
            <person name="Correr F.H."/>
            <person name="Franceschini L.M."/>
            <person name="Leite T.F."/>
            <person name="Margarido G.R.A."/>
            <person name="Almeida C.A."/>
            <person name="Ferrarezi J.A."/>
            <person name="Labate C.A."/>
        </authorList>
    </citation>
    <scope>NUCLEOTIDE SEQUENCE</scope>
    <source>
        <strain evidence="3">MF-1</strain>
    </source>
</reference>
<feature type="signal peptide" evidence="2">
    <location>
        <begin position="1"/>
        <end position="23"/>
    </location>
</feature>
<gene>
    <name evidence="3" type="ORF">O181_039521</name>
</gene>
<evidence type="ECO:0000313" key="4">
    <source>
        <dbReference type="Proteomes" id="UP000765509"/>
    </source>
</evidence>
<feature type="region of interest" description="Disordered" evidence="1">
    <location>
        <begin position="367"/>
        <end position="386"/>
    </location>
</feature>
<dbReference type="Pfam" id="PF11327">
    <property type="entry name" value="Egh16-like"/>
    <property type="match status" value="1"/>
</dbReference>
<dbReference type="OrthoDB" id="3241054at2759"/>
<dbReference type="AlphaFoldDB" id="A0A9Q3DG33"/>
<dbReference type="PANTHER" id="PTHR34618">
    <property type="entry name" value="SURFACE PROTEIN MAS1, PUTATIVE-RELATED"/>
    <property type="match status" value="1"/>
</dbReference>
<evidence type="ECO:0000313" key="3">
    <source>
        <dbReference type="EMBL" id="MBW0499806.1"/>
    </source>
</evidence>
<proteinExistence type="predicted"/>
<evidence type="ECO:0000256" key="1">
    <source>
        <dbReference type="SAM" id="MobiDB-lite"/>
    </source>
</evidence>
<feature type="region of interest" description="Disordered" evidence="1">
    <location>
        <begin position="245"/>
        <end position="272"/>
    </location>
</feature>
<dbReference type="Proteomes" id="UP000765509">
    <property type="component" value="Unassembled WGS sequence"/>
</dbReference>